<dbReference type="InterPro" id="IPR036280">
    <property type="entry name" value="Multihaem_cyt_sf"/>
</dbReference>
<sequence length="478" mass="53155">MRHSGKTSFWLLLLVAVISGGACFAIASLLLDVQQHKIEARTPIVRVAEVTDDTTDPAIWGQNWPLQYDDYLKTADMTQTTYGGSEAVPNVPTDEDPRDVVSKSKLETIPQLKRMWAGYAFAKDFREERGHAYMLTDQMYTERQKVGQPGTCINCHASTYVAMKELGDGDIMVGFEKLNMMPYMEAKEHLSHAVACIDCHDPDTMALRVTRPAFIEGIAAAKASEGVDDYDVNTQATRHEMRTYVCAQCHVEYYFKGEKKRLTYPWDKGLTIDDAYAYYEEAGFKDWTHAETGAPMLKAQHPEFELWSQGIHAKSGVTCADCHMPYKRVGGTKISDHHVRSPLLNVNRACGTCHKQDDAELIARAENIQTTHRHLVESALNALVDLIDDIKVAKEAGATDEQLAEALQWQRKASFYVDYVEAENSSGFHAGQYAARILGDSINYSRKGQNALRGLQLAAADDTAEPADEQAAEAQTGG</sequence>
<evidence type="ECO:0000256" key="6">
    <source>
        <dbReference type="ARBA" id="ARBA00022729"/>
    </source>
</evidence>
<dbReference type="GO" id="GO:0019645">
    <property type="term" value="P:anaerobic electron transport chain"/>
    <property type="evidence" value="ECO:0007669"/>
    <property type="project" value="TreeGrafter"/>
</dbReference>
<evidence type="ECO:0000313" key="12">
    <source>
        <dbReference type="EMBL" id="TWT85982.1"/>
    </source>
</evidence>
<dbReference type="OrthoDB" id="9780421at2"/>
<evidence type="ECO:0000313" key="13">
    <source>
        <dbReference type="Proteomes" id="UP000318478"/>
    </source>
</evidence>
<dbReference type="SUPFAM" id="SSF48695">
    <property type="entry name" value="Multiheme cytochromes"/>
    <property type="match status" value="1"/>
</dbReference>
<protein>
    <recommendedName>
        <fullName evidence="3">nitrite reductase (cytochrome; ammonia-forming)</fullName>
        <ecNumber evidence="3">1.7.2.2</ecNumber>
    </recommendedName>
</protein>
<evidence type="ECO:0000256" key="9">
    <source>
        <dbReference type="ARBA" id="ARBA00023004"/>
    </source>
</evidence>
<evidence type="ECO:0000256" key="10">
    <source>
        <dbReference type="ARBA" id="ARBA00049131"/>
    </source>
</evidence>
<keyword evidence="5" id="KW-0479">Metal-binding</keyword>
<keyword evidence="6" id="KW-0732">Signal</keyword>
<evidence type="ECO:0000256" key="4">
    <source>
        <dbReference type="ARBA" id="ARBA00022617"/>
    </source>
</evidence>
<comment type="catalytic activity">
    <reaction evidence="10">
        <text>6 Fe(III)-[cytochrome c] + NH4(+) + 2 H2O = 6 Fe(II)-[cytochrome c] + nitrite + 8 H(+)</text>
        <dbReference type="Rhea" id="RHEA:13089"/>
        <dbReference type="Rhea" id="RHEA-COMP:10350"/>
        <dbReference type="Rhea" id="RHEA-COMP:14399"/>
        <dbReference type="ChEBI" id="CHEBI:15377"/>
        <dbReference type="ChEBI" id="CHEBI:15378"/>
        <dbReference type="ChEBI" id="CHEBI:16301"/>
        <dbReference type="ChEBI" id="CHEBI:28938"/>
        <dbReference type="ChEBI" id="CHEBI:29033"/>
        <dbReference type="ChEBI" id="CHEBI:29034"/>
        <dbReference type="EC" id="1.7.2.2"/>
    </reaction>
</comment>
<dbReference type="PROSITE" id="PS51257">
    <property type="entry name" value="PROKAR_LIPOPROTEIN"/>
    <property type="match status" value="1"/>
</dbReference>
<comment type="caution">
    <text evidence="12">The sequence shown here is derived from an EMBL/GenBank/DDBJ whole genome shotgun (WGS) entry which is preliminary data.</text>
</comment>
<feature type="compositionally biased region" description="Acidic residues" evidence="11">
    <location>
        <begin position="462"/>
        <end position="471"/>
    </location>
</feature>
<comment type="similarity">
    <text evidence="2">Belongs to the cytochrome c-552 family.</text>
</comment>
<comment type="subcellular location">
    <subcellularLocation>
        <location evidence="1">Cell envelope</location>
    </subcellularLocation>
</comment>
<dbReference type="AlphaFoldDB" id="A0A5C5ZF77"/>
<dbReference type="GO" id="GO:0020037">
    <property type="term" value="F:heme binding"/>
    <property type="evidence" value="ECO:0007669"/>
    <property type="project" value="TreeGrafter"/>
</dbReference>
<feature type="region of interest" description="Disordered" evidence="11">
    <location>
        <begin position="459"/>
        <end position="478"/>
    </location>
</feature>
<dbReference type="Pfam" id="PF02335">
    <property type="entry name" value="Cytochrom_C552"/>
    <property type="match status" value="1"/>
</dbReference>
<dbReference type="GO" id="GO:0042279">
    <property type="term" value="F:nitrite reductase (cytochrome, ammonia-forming) activity"/>
    <property type="evidence" value="ECO:0007669"/>
    <property type="project" value="UniProtKB-EC"/>
</dbReference>
<keyword evidence="8 12" id="KW-0560">Oxidoreductase</keyword>
<dbReference type="GO" id="GO:0046872">
    <property type="term" value="F:metal ion binding"/>
    <property type="evidence" value="ECO:0007669"/>
    <property type="project" value="UniProtKB-KW"/>
</dbReference>
<evidence type="ECO:0000256" key="2">
    <source>
        <dbReference type="ARBA" id="ARBA00009288"/>
    </source>
</evidence>
<dbReference type="InterPro" id="IPR003321">
    <property type="entry name" value="Cyt_c552"/>
</dbReference>
<dbReference type="GO" id="GO:0030288">
    <property type="term" value="C:outer membrane-bounded periplasmic space"/>
    <property type="evidence" value="ECO:0007669"/>
    <property type="project" value="TreeGrafter"/>
</dbReference>
<dbReference type="RefSeq" id="WP_146584196.1">
    <property type="nucleotide sequence ID" value="NZ_SJPO01000001.1"/>
</dbReference>
<dbReference type="CDD" id="cd00548">
    <property type="entry name" value="NrfA-like"/>
    <property type="match status" value="1"/>
</dbReference>
<evidence type="ECO:0000256" key="11">
    <source>
        <dbReference type="SAM" id="MobiDB-lite"/>
    </source>
</evidence>
<keyword evidence="13" id="KW-1185">Reference proteome</keyword>
<dbReference type="PANTHER" id="PTHR30633:SF0">
    <property type="entry name" value="CYTOCHROME C-552"/>
    <property type="match status" value="1"/>
</dbReference>
<evidence type="ECO:0000256" key="8">
    <source>
        <dbReference type="ARBA" id="ARBA00023002"/>
    </source>
</evidence>
<dbReference type="Gene3D" id="1.10.1130.10">
    <property type="entry name" value="Flavocytochrome C3, Chain A"/>
    <property type="match status" value="1"/>
</dbReference>
<dbReference type="Proteomes" id="UP000318478">
    <property type="component" value="Unassembled WGS sequence"/>
</dbReference>
<gene>
    <name evidence="12" type="primary">nrfA</name>
    <name evidence="12" type="ORF">Pla123a_07900</name>
</gene>
<evidence type="ECO:0000256" key="1">
    <source>
        <dbReference type="ARBA" id="ARBA00004196"/>
    </source>
</evidence>
<keyword evidence="9" id="KW-0408">Iron</keyword>
<dbReference type="PIRSF" id="PIRSF000243">
    <property type="entry name" value="Cyt_c552"/>
    <property type="match status" value="1"/>
</dbReference>
<keyword evidence="4" id="KW-0349">Heme</keyword>
<proteinExistence type="inferred from homology"/>
<evidence type="ECO:0000256" key="5">
    <source>
        <dbReference type="ARBA" id="ARBA00022723"/>
    </source>
</evidence>
<organism evidence="12 13">
    <name type="scientific">Posidoniimonas polymericola</name>
    <dbReference type="NCBI Taxonomy" id="2528002"/>
    <lineage>
        <taxon>Bacteria</taxon>
        <taxon>Pseudomonadati</taxon>
        <taxon>Planctomycetota</taxon>
        <taxon>Planctomycetia</taxon>
        <taxon>Pirellulales</taxon>
        <taxon>Lacipirellulaceae</taxon>
        <taxon>Posidoniimonas</taxon>
    </lineage>
</organism>
<dbReference type="Gene3D" id="1.20.140.10">
    <property type="entry name" value="Butyryl-CoA Dehydrogenase, subunit A, domain 3"/>
    <property type="match status" value="1"/>
</dbReference>
<dbReference type="EMBL" id="SJPO01000001">
    <property type="protein sequence ID" value="TWT85982.1"/>
    <property type="molecule type" value="Genomic_DNA"/>
</dbReference>
<accession>A0A5C5ZF77</accession>
<reference evidence="12 13" key="1">
    <citation type="submission" date="2019-02" db="EMBL/GenBank/DDBJ databases">
        <title>Deep-cultivation of Planctomycetes and their phenomic and genomic characterization uncovers novel biology.</title>
        <authorList>
            <person name="Wiegand S."/>
            <person name="Jogler M."/>
            <person name="Boedeker C."/>
            <person name="Pinto D."/>
            <person name="Vollmers J."/>
            <person name="Rivas-Marin E."/>
            <person name="Kohn T."/>
            <person name="Peeters S.H."/>
            <person name="Heuer A."/>
            <person name="Rast P."/>
            <person name="Oberbeckmann S."/>
            <person name="Bunk B."/>
            <person name="Jeske O."/>
            <person name="Meyerdierks A."/>
            <person name="Storesund J.E."/>
            <person name="Kallscheuer N."/>
            <person name="Luecker S."/>
            <person name="Lage O.M."/>
            <person name="Pohl T."/>
            <person name="Merkel B.J."/>
            <person name="Hornburger P."/>
            <person name="Mueller R.-W."/>
            <person name="Bruemmer F."/>
            <person name="Labrenz M."/>
            <person name="Spormann A.M."/>
            <person name="Op Den Camp H."/>
            <person name="Overmann J."/>
            <person name="Amann R."/>
            <person name="Jetten M.S.M."/>
            <person name="Mascher T."/>
            <person name="Medema M.H."/>
            <person name="Devos D.P."/>
            <person name="Kaster A.-K."/>
            <person name="Ovreas L."/>
            <person name="Rohde M."/>
            <person name="Galperin M.Y."/>
            <person name="Jogler C."/>
        </authorList>
    </citation>
    <scope>NUCLEOTIDE SEQUENCE [LARGE SCALE GENOMIC DNA]</scope>
    <source>
        <strain evidence="12 13">Pla123a</strain>
    </source>
</reference>
<dbReference type="EC" id="1.7.2.2" evidence="3"/>
<name>A0A5C5ZF77_9BACT</name>
<dbReference type="PANTHER" id="PTHR30633">
    <property type="entry name" value="CYTOCHROME C-552 RESPIRATORY NITRITE REDUCTASE"/>
    <property type="match status" value="1"/>
</dbReference>
<evidence type="ECO:0000256" key="7">
    <source>
        <dbReference type="ARBA" id="ARBA00022837"/>
    </source>
</evidence>
<keyword evidence="7" id="KW-0106">Calcium</keyword>
<evidence type="ECO:0000256" key="3">
    <source>
        <dbReference type="ARBA" id="ARBA00011887"/>
    </source>
</evidence>